<dbReference type="Pfam" id="PF07859">
    <property type="entry name" value="Abhydrolase_3"/>
    <property type="match status" value="1"/>
</dbReference>
<dbReference type="Gene3D" id="3.40.50.1820">
    <property type="entry name" value="alpha/beta hydrolase"/>
    <property type="match status" value="1"/>
</dbReference>
<evidence type="ECO:0000313" key="7">
    <source>
        <dbReference type="Proteomes" id="UP000241085"/>
    </source>
</evidence>
<gene>
    <name evidence="6" type="ORF">C1I63_07720</name>
</gene>
<sequence>MRRTAATTGAIVGTGGVLAAAGAAAGAALGATPWPAALAIRTVFEREARRTADTMRPFVPEGVSRVAEIVPARDGAPATTADVFRSAGAGARPTVVWIHGGAWISGHRQDVEPYLRMLAAAGYTAVGLDYGRGPESTYPTAPRQLLAGLEHLRRHAGRLGIARDRIVLAGDSAGAQLASQLATAITNPSYARDAGLVTSLPVDALRALILHCGVFDLTGVSKVTGVAGWAFRAALWAYTGRRNWSESTAGLHMSTIDHVTPRFPPVFLSGGNADPLTARQSRPFAAHLRTLGVPVTDLFWGEGHEAQLGHEYQFDFDLPEARVTLERTLEFLERTTAR</sequence>
<evidence type="ECO:0000256" key="2">
    <source>
        <dbReference type="ARBA" id="ARBA00022801"/>
    </source>
</evidence>
<dbReference type="InterPro" id="IPR033140">
    <property type="entry name" value="Lipase_GDXG_put_SER_AS"/>
</dbReference>
<comment type="caution">
    <text evidence="6">The sequence shown here is derived from an EMBL/GenBank/DDBJ whole genome shotgun (WGS) entry which is preliminary data.</text>
</comment>
<keyword evidence="7" id="KW-1185">Reference proteome</keyword>
<dbReference type="EMBL" id="PZPL01000001">
    <property type="protein sequence ID" value="PTL72744.1"/>
    <property type="molecule type" value="Genomic_DNA"/>
</dbReference>
<proteinExistence type="inferred from homology"/>
<organism evidence="6 7">
    <name type="scientific">Rathayibacter caricis DSM 15933</name>
    <dbReference type="NCBI Taxonomy" id="1328867"/>
    <lineage>
        <taxon>Bacteria</taxon>
        <taxon>Bacillati</taxon>
        <taxon>Actinomycetota</taxon>
        <taxon>Actinomycetes</taxon>
        <taxon>Micrococcales</taxon>
        <taxon>Microbacteriaceae</taxon>
        <taxon>Rathayibacter</taxon>
    </lineage>
</organism>
<feature type="chain" id="PRO_5015647845" evidence="4">
    <location>
        <begin position="20"/>
        <end position="338"/>
    </location>
</feature>
<accession>A0A2T4UT75</accession>
<dbReference type="InterPro" id="IPR029058">
    <property type="entry name" value="AB_hydrolase_fold"/>
</dbReference>
<keyword evidence="4" id="KW-0732">Signal</keyword>
<feature type="signal peptide" evidence="4">
    <location>
        <begin position="1"/>
        <end position="19"/>
    </location>
</feature>
<reference evidence="6 7" key="1">
    <citation type="submission" date="2018-03" db="EMBL/GenBank/DDBJ databases">
        <title>Bacteriophage NCPPB3778 and a type I-E CRISPR drive the evolution of the US Biological Select Agent, Rathayibacter toxicus.</title>
        <authorList>
            <person name="Davis E.W.II."/>
            <person name="Tabima J.F."/>
            <person name="Weisberg A.J."/>
            <person name="Dantas Lopes L."/>
            <person name="Wiseman M.S."/>
            <person name="Wiseman M.S."/>
            <person name="Pupko T."/>
            <person name="Belcher M.S."/>
            <person name="Sechler A.J."/>
            <person name="Tancos M.A."/>
            <person name="Schroeder B.K."/>
            <person name="Murray T.D."/>
            <person name="Luster D.G."/>
            <person name="Schneider W.L."/>
            <person name="Rogers E."/>
            <person name="Andreote F.D."/>
            <person name="Grunwald N.J."/>
            <person name="Putnam M.L."/>
            <person name="Chang J.H."/>
        </authorList>
    </citation>
    <scope>NUCLEOTIDE SEQUENCE [LARGE SCALE GENOMIC DNA]</scope>
    <source>
        <strain evidence="6 7">DSM 15933</strain>
    </source>
</reference>
<dbReference type="PANTHER" id="PTHR48081">
    <property type="entry name" value="AB HYDROLASE SUPERFAMILY PROTEIN C4A8.06C"/>
    <property type="match status" value="1"/>
</dbReference>
<evidence type="ECO:0000256" key="1">
    <source>
        <dbReference type="ARBA" id="ARBA00010515"/>
    </source>
</evidence>
<dbReference type="RefSeq" id="WP_107574395.1">
    <property type="nucleotide sequence ID" value="NZ_PZPL01000001.1"/>
</dbReference>
<dbReference type="PROSITE" id="PS01174">
    <property type="entry name" value="LIPASE_GDXG_SER"/>
    <property type="match status" value="1"/>
</dbReference>
<evidence type="ECO:0000256" key="3">
    <source>
        <dbReference type="PROSITE-ProRule" id="PRU10038"/>
    </source>
</evidence>
<evidence type="ECO:0000313" key="6">
    <source>
        <dbReference type="EMBL" id="PTL72744.1"/>
    </source>
</evidence>
<dbReference type="GO" id="GO:0016787">
    <property type="term" value="F:hydrolase activity"/>
    <property type="evidence" value="ECO:0007669"/>
    <property type="project" value="UniProtKB-KW"/>
</dbReference>
<dbReference type="SUPFAM" id="SSF53474">
    <property type="entry name" value="alpha/beta-Hydrolases"/>
    <property type="match status" value="1"/>
</dbReference>
<dbReference type="InterPro" id="IPR013094">
    <property type="entry name" value="AB_hydrolase_3"/>
</dbReference>
<feature type="domain" description="Alpha/beta hydrolase fold-3" evidence="5">
    <location>
        <begin position="95"/>
        <end position="296"/>
    </location>
</feature>
<feature type="active site" evidence="3">
    <location>
        <position position="172"/>
    </location>
</feature>
<dbReference type="AlphaFoldDB" id="A0A2T4UT75"/>
<evidence type="ECO:0000259" key="5">
    <source>
        <dbReference type="Pfam" id="PF07859"/>
    </source>
</evidence>
<keyword evidence="2" id="KW-0378">Hydrolase</keyword>
<protein>
    <submittedName>
        <fullName evidence="6">Esterase</fullName>
    </submittedName>
</protein>
<name>A0A2T4UT75_9MICO</name>
<dbReference type="InterPro" id="IPR050300">
    <property type="entry name" value="GDXG_lipolytic_enzyme"/>
</dbReference>
<comment type="similarity">
    <text evidence="1">Belongs to the 'GDXG' lipolytic enzyme family.</text>
</comment>
<dbReference type="Proteomes" id="UP000241085">
    <property type="component" value="Unassembled WGS sequence"/>
</dbReference>
<evidence type="ECO:0000256" key="4">
    <source>
        <dbReference type="SAM" id="SignalP"/>
    </source>
</evidence>